<comment type="function">
    <text evidence="1 8">Involved in DNA repair and RecF pathway recombination.</text>
</comment>
<dbReference type="Gene3D" id="1.20.1440.120">
    <property type="entry name" value="Recombination protein O, C-terminal domain"/>
    <property type="match status" value="1"/>
</dbReference>
<dbReference type="InterPro" id="IPR003717">
    <property type="entry name" value="RecO"/>
</dbReference>
<name>A0A3P1SHS2_9ACTO</name>
<evidence type="ECO:0000256" key="6">
    <source>
        <dbReference type="ARBA" id="ARBA00023204"/>
    </source>
</evidence>
<dbReference type="RefSeq" id="WP_124868170.1">
    <property type="nucleotide sequence ID" value="NZ_RQZF01000001.1"/>
</dbReference>
<evidence type="ECO:0000256" key="3">
    <source>
        <dbReference type="ARBA" id="ARBA00021310"/>
    </source>
</evidence>
<gene>
    <name evidence="8 10" type="primary">recO</name>
    <name evidence="10" type="ORF">EII11_02425</name>
</gene>
<evidence type="ECO:0000256" key="5">
    <source>
        <dbReference type="ARBA" id="ARBA00023172"/>
    </source>
</evidence>
<dbReference type="EMBL" id="RQZF01000001">
    <property type="protein sequence ID" value="RRC96510.1"/>
    <property type="molecule type" value="Genomic_DNA"/>
</dbReference>
<dbReference type="InterPro" id="IPR012340">
    <property type="entry name" value="NA-bd_OB-fold"/>
</dbReference>
<evidence type="ECO:0000256" key="7">
    <source>
        <dbReference type="ARBA" id="ARBA00033409"/>
    </source>
</evidence>
<dbReference type="GO" id="GO:0043590">
    <property type="term" value="C:bacterial nucleoid"/>
    <property type="evidence" value="ECO:0007669"/>
    <property type="project" value="TreeGrafter"/>
</dbReference>
<dbReference type="SUPFAM" id="SSF50249">
    <property type="entry name" value="Nucleic acid-binding proteins"/>
    <property type="match status" value="1"/>
</dbReference>
<evidence type="ECO:0000256" key="2">
    <source>
        <dbReference type="ARBA" id="ARBA00007452"/>
    </source>
</evidence>
<evidence type="ECO:0000313" key="11">
    <source>
        <dbReference type="Proteomes" id="UP000280444"/>
    </source>
</evidence>
<dbReference type="InterPro" id="IPR037278">
    <property type="entry name" value="ARFGAP/RecO"/>
</dbReference>
<dbReference type="Pfam" id="PF02565">
    <property type="entry name" value="RecO_C"/>
    <property type="match status" value="1"/>
</dbReference>
<dbReference type="AlphaFoldDB" id="A0A3P1SHS2"/>
<dbReference type="InterPro" id="IPR042242">
    <property type="entry name" value="RecO_C"/>
</dbReference>
<dbReference type="PANTHER" id="PTHR33991:SF1">
    <property type="entry name" value="DNA REPAIR PROTEIN RECO"/>
    <property type="match status" value="1"/>
</dbReference>
<keyword evidence="5 8" id="KW-0233">DNA recombination</keyword>
<reference evidence="10 11" key="1">
    <citation type="submission" date="2018-11" db="EMBL/GenBank/DDBJ databases">
        <title>Genomes From Bacteria Associated with the Canine Oral Cavity: a Test Case for Automated Genome-Based Taxonomic Assignment.</title>
        <authorList>
            <person name="Coil D.A."/>
            <person name="Jospin G."/>
            <person name="Darling A.E."/>
            <person name="Wallis C."/>
            <person name="Davis I.J."/>
            <person name="Harris S."/>
            <person name="Eisen J.A."/>
            <person name="Holcombe L.J."/>
            <person name="O'Flynn C."/>
        </authorList>
    </citation>
    <scope>NUCLEOTIDE SEQUENCE [LARGE SCALE GENOMIC DNA]</scope>
    <source>
        <strain evidence="10 11">OH770</strain>
    </source>
</reference>
<dbReference type="OrthoDB" id="9812244at2"/>
<feature type="domain" description="DNA replication/recombination mediator RecO N-terminal" evidence="9">
    <location>
        <begin position="4"/>
        <end position="78"/>
    </location>
</feature>
<keyword evidence="4 8" id="KW-0227">DNA damage</keyword>
<dbReference type="SUPFAM" id="SSF57863">
    <property type="entry name" value="ArfGap/RecO-like zinc finger"/>
    <property type="match status" value="1"/>
</dbReference>
<protein>
    <recommendedName>
        <fullName evidence="3 8">DNA repair protein RecO</fullName>
    </recommendedName>
    <alternativeName>
        <fullName evidence="7 8">Recombination protein O</fullName>
    </alternativeName>
</protein>
<proteinExistence type="inferred from homology"/>
<evidence type="ECO:0000259" key="9">
    <source>
        <dbReference type="Pfam" id="PF11967"/>
    </source>
</evidence>
<dbReference type="Gene3D" id="2.40.50.140">
    <property type="entry name" value="Nucleic acid-binding proteins"/>
    <property type="match status" value="1"/>
</dbReference>
<evidence type="ECO:0000256" key="1">
    <source>
        <dbReference type="ARBA" id="ARBA00003065"/>
    </source>
</evidence>
<accession>A0A3P1SHS2</accession>
<dbReference type="Proteomes" id="UP000280444">
    <property type="component" value="Unassembled WGS sequence"/>
</dbReference>
<keyword evidence="11" id="KW-1185">Reference proteome</keyword>
<dbReference type="PANTHER" id="PTHR33991">
    <property type="entry name" value="DNA REPAIR PROTEIN RECO"/>
    <property type="match status" value="1"/>
</dbReference>
<dbReference type="Pfam" id="PF11967">
    <property type="entry name" value="RecO_N"/>
    <property type="match status" value="1"/>
</dbReference>
<dbReference type="GO" id="GO:0006302">
    <property type="term" value="P:double-strand break repair"/>
    <property type="evidence" value="ECO:0007669"/>
    <property type="project" value="TreeGrafter"/>
</dbReference>
<dbReference type="InterPro" id="IPR022572">
    <property type="entry name" value="DNA_rep/recomb_RecO_N"/>
</dbReference>
<dbReference type="NCBIfam" id="TIGR00613">
    <property type="entry name" value="reco"/>
    <property type="match status" value="1"/>
</dbReference>
<comment type="caution">
    <text evidence="10">The sequence shown here is derived from an EMBL/GenBank/DDBJ whole genome shotgun (WGS) entry which is preliminary data.</text>
</comment>
<comment type="similarity">
    <text evidence="2 8">Belongs to the RecO family.</text>
</comment>
<evidence type="ECO:0000256" key="4">
    <source>
        <dbReference type="ARBA" id="ARBA00022763"/>
    </source>
</evidence>
<evidence type="ECO:0000256" key="8">
    <source>
        <dbReference type="HAMAP-Rule" id="MF_00201"/>
    </source>
</evidence>
<evidence type="ECO:0000313" key="10">
    <source>
        <dbReference type="EMBL" id="RRC96510.1"/>
    </source>
</evidence>
<sequence>MTRSYRDEAIVLQTHKLGEADRIITLLTREHGQVRAVAKGVRKTTSRFGAHLEPFGVVDVLLHKGRSLDIVTQVTTIAAHGRALAADYELFTSASVMVESAQRLTADSTDGAHAQYLLLMGALHALAHRRHDPTLTLNSYLLRALAIAGWAPSCFDCASCGAEGPHSAFSIPEGGALCDICRPPGAAAPSPDAMKLLGDLLSGDWAAADVAEHYARGEVAQLVTSYTQWHLERRLRSLQLLERTRLA</sequence>
<dbReference type="GO" id="GO:0006310">
    <property type="term" value="P:DNA recombination"/>
    <property type="evidence" value="ECO:0007669"/>
    <property type="project" value="UniProtKB-UniRule"/>
</dbReference>
<organism evidence="10 11">
    <name type="scientific">Schaalia canis</name>
    <dbReference type="NCBI Taxonomy" id="100469"/>
    <lineage>
        <taxon>Bacteria</taxon>
        <taxon>Bacillati</taxon>
        <taxon>Actinomycetota</taxon>
        <taxon>Actinomycetes</taxon>
        <taxon>Actinomycetales</taxon>
        <taxon>Actinomycetaceae</taxon>
        <taxon>Schaalia</taxon>
    </lineage>
</organism>
<dbReference type="HAMAP" id="MF_00201">
    <property type="entry name" value="RecO"/>
    <property type="match status" value="1"/>
</dbReference>
<keyword evidence="6 8" id="KW-0234">DNA repair</keyword>